<evidence type="ECO:0000313" key="2">
    <source>
        <dbReference type="EMBL" id="KAH1097993.1"/>
    </source>
</evidence>
<dbReference type="Proteomes" id="UP000828251">
    <property type="component" value="Unassembled WGS sequence"/>
</dbReference>
<dbReference type="OrthoDB" id="10472105at2759"/>
<feature type="region of interest" description="Disordered" evidence="1">
    <location>
        <begin position="28"/>
        <end position="62"/>
    </location>
</feature>
<keyword evidence="3" id="KW-1185">Reference proteome</keyword>
<dbReference type="EMBL" id="JAIQCV010000005">
    <property type="protein sequence ID" value="KAH1097993.1"/>
    <property type="molecule type" value="Genomic_DNA"/>
</dbReference>
<organism evidence="2 3">
    <name type="scientific">Gossypium stocksii</name>
    <dbReference type="NCBI Taxonomy" id="47602"/>
    <lineage>
        <taxon>Eukaryota</taxon>
        <taxon>Viridiplantae</taxon>
        <taxon>Streptophyta</taxon>
        <taxon>Embryophyta</taxon>
        <taxon>Tracheophyta</taxon>
        <taxon>Spermatophyta</taxon>
        <taxon>Magnoliopsida</taxon>
        <taxon>eudicotyledons</taxon>
        <taxon>Gunneridae</taxon>
        <taxon>Pentapetalae</taxon>
        <taxon>rosids</taxon>
        <taxon>malvids</taxon>
        <taxon>Malvales</taxon>
        <taxon>Malvaceae</taxon>
        <taxon>Malvoideae</taxon>
        <taxon>Gossypium</taxon>
    </lineage>
</organism>
<name>A0A9D3VW91_9ROSI</name>
<sequence>MSPQGISSMLHMKMIECLHGFDPLQYHLAQSTQQDDPADITDDIPPRHKDPPSQPLLSHRPVHAAASLTDISECLT</sequence>
<protein>
    <submittedName>
        <fullName evidence="2">Uncharacterized protein</fullName>
    </submittedName>
</protein>
<reference evidence="2 3" key="1">
    <citation type="journal article" date="2021" name="Plant Biotechnol. J.">
        <title>Multi-omics assisted identification of the key and species-specific regulatory components of drought-tolerant mechanisms in Gossypium stocksii.</title>
        <authorList>
            <person name="Yu D."/>
            <person name="Ke L."/>
            <person name="Zhang D."/>
            <person name="Wu Y."/>
            <person name="Sun Y."/>
            <person name="Mei J."/>
            <person name="Sun J."/>
            <person name="Sun Y."/>
        </authorList>
    </citation>
    <scope>NUCLEOTIDE SEQUENCE [LARGE SCALE GENOMIC DNA]</scope>
    <source>
        <strain evidence="3">cv. E1</strain>
        <tissue evidence="2">Leaf</tissue>
    </source>
</reference>
<dbReference type="AlphaFoldDB" id="A0A9D3VW91"/>
<comment type="caution">
    <text evidence="2">The sequence shown here is derived from an EMBL/GenBank/DDBJ whole genome shotgun (WGS) entry which is preliminary data.</text>
</comment>
<evidence type="ECO:0000313" key="3">
    <source>
        <dbReference type="Proteomes" id="UP000828251"/>
    </source>
</evidence>
<gene>
    <name evidence="2" type="ORF">J1N35_014914</name>
</gene>
<proteinExistence type="predicted"/>
<evidence type="ECO:0000256" key="1">
    <source>
        <dbReference type="SAM" id="MobiDB-lite"/>
    </source>
</evidence>
<accession>A0A9D3VW91</accession>